<dbReference type="SUPFAM" id="SSF103612">
    <property type="entry name" value="SBT domain"/>
    <property type="match status" value="1"/>
</dbReference>
<evidence type="ECO:0000256" key="4">
    <source>
        <dbReference type="ARBA" id="ARBA00022833"/>
    </source>
</evidence>
<protein>
    <submittedName>
        <fullName evidence="13">Squamosa promoter-binding-like protein 8</fullName>
    </submittedName>
</protein>
<keyword evidence="12" id="KW-1185">Reference proteome</keyword>
<dbReference type="KEGG" id="pda:103716546"/>
<feature type="compositionally biased region" description="Low complexity" evidence="10">
    <location>
        <begin position="197"/>
        <end position="224"/>
    </location>
</feature>
<dbReference type="OrthoDB" id="514967at2759"/>
<evidence type="ECO:0000256" key="3">
    <source>
        <dbReference type="ARBA" id="ARBA00022771"/>
    </source>
</evidence>
<feature type="region of interest" description="Disordered" evidence="10">
    <location>
        <begin position="184"/>
        <end position="225"/>
    </location>
</feature>
<dbReference type="InterPro" id="IPR036893">
    <property type="entry name" value="SBP_sf"/>
</dbReference>
<keyword evidence="5" id="KW-0805">Transcription regulation</keyword>
<feature type="region of interest" description="Disordered" evidence="10">
    <location>
        <begin position="268"/>
        <end position="287"/>
    </location>
</feature>
<evidence type="ECO:0000256" key="6">
    <source>
        <dbReference type="ARBA" id="ARBA00023125"/>
    </source>
</evidence>
<name>A0A8B7CNC7_PHODC</name>
<gene>
    <name evidence="13" type="primary">LOC103716546</name>
</gene>
<evidence type="ECO:0000313" key="13">
    <source>
        <dbReference type="RefSeq" id="XP_008802805.2"/>
    </source>
</evidence>
<keyword evidence="7" id="KW-0804">Transcription</keyword>
<keyword evidence="4" id="KW-0862">Zinc</keyword>
<dbReference type="PANTHER" id="PTHR31251">
    <property type="entry name" value="SQUAMOSA PROMOTER-BINDING-LIKE PROTEIN 4"/>
    <property type="match status" value="1"/>
</dbReference>
<feature type="region of interest" description="Disordered" evidence="10">
    <location>
        <begin position="342"/>
        <end position="364"/>
    </location>
</feature>
<evidence type="ECO:0000256" key="9">
    <source>
        <dbReference type="PROSITE-ProRule" id="PRU00470"/>
    </source>
</evidence>
<evidence type="ECO:0000313" key="12">
    <source>
        <dbReference type="Proteomes" id="UP000228380"/>
    </source>
</evidence>
<dbReference type="Proteomes" id="UP000228380">
    <property type="component" value="Chromosome 2"/>
</dbReference>
<dbReference type="PANTHER" id="PTHR31251:SF169">
    <property type="entry name" value="SQUAMOSA PROMOTER-BINDING-LIKE PROTEIN 8"/>
    <property type="match status" value="1"/>
</dbReference>
<evidence type="ECO:0000256" key="1">
    <source>
        <dbReference type="ARBA" id="ARBA00004123"/>
    </source>
</evidence>
<dbReference type="FunFam" id="4.10.1100.10:FF:000001">
    <property type="entry name" value="Squamosa promoter-binding-like protein 14"/>
    <property type="match status" value="1"/>
</dbReference>
<evidence type="ECO:0000259" key="11">
    <source>
        <dbReference type="PROSITE" id="PS51141"/>
    </source>
</evidence>
<dbReference type="InterPro" id="IPR044817">
    <property type="entry name" value="SBP-like"/>
</dbReference>
<dbReference type="GO" id="GO:0005634">
    <property type="term" value="C:nucleus"/>
    <property type="evidence" value="ECO:0007669"/>
    <property type="project" value="UniProtKB-SubCell"/>
</dbReference>
<evidence type="ECO:0000256" key="7">
    <source>
        <dbReference type="ARBA" id="ARBA00023163"/>
    </source>
</evidence>
<dbReference type="InterPro" id="IPR004333">
    <property type="entry name" value="SBP_dom"/>
</dbReference>
<reference evidence="13" key="2">
    <citation type="submission" date="2025-08" db="UniProtKB">
        <authorList>
            <consortium name="RefSeq"/>
        </authorList>
    </citation>
    <scope>IDENTIFICATION</scope>
    <source>
        <tissue evidence="13">Young leaves</tissue>
    </source>
</reference>
<keyword evidence="6" id="KW-0238">DNA-binding</keyword>
<accession>A0A8B7CNC7</accession>
<evidence type="ECO:0000256" key="2">
    <source>
        <dbReference type="ARBA" id="ARBA00022723"/>
    </source>
</evidence>
<keyword evidence="2" id="KW-0479">Metal-binding</keyword>
<dbReference type="PROSITE" id="PS51141">
    <property type="entry name" value="ZF_SBP"/>
    <property type="match status" value="1"/>
</dbReference>
<keyword evidence="8" id="KW-0539">Nucleus</keyword>
<dbReference type="AlphaFoldDB" id="A0A8B7CNC7"/>
<dbReference type="RefSeq" id="XP_008802805.2">
    <property type="nucleotide sequence ID" value="XM_008804583.3"/>
</dbReference>
<dbReference type="GO" id="GO:0003677">
    <property type="term" value="F:DNA binding"/>
    <property type="evidence" value="ECO:0007669"/>
    <property type="project" value="UniProtKB-KW"/>
</dbReference>
<dbReference type="GeneID" id="103716546"/>
<comment type="subcellular location">
    <subcellularLocation>
        <location evidence="1">Nucleus</location>
    </subcellularLocation>
</comment>
<dbReference type="Pfam" id="PF03110">
    <property type="entry name" value="SBP"/>
    <property type="match status" value="1"/>
</dbReference>
<feature type="compositionally biased region" description="Pro residues" evidence="10">
    <location>
        <begin position="277"/>
        <end position="287"/>
    </location>
</feature>
<sequence length="364" mass="38799">MMLEYEWGNPAAAMLLFGDQETGQDTGQDRPVFDYYGGHGGLGGVDFFPNPQPLTAAALFSPPSSSPSSCQQRYGLALPPAPARIGLNLGVRTYFSSASPEEEMAVGRVCRRRTRTARCQAEGCAADLTHAKHYHRRHKVCEFHSKASIVITAGLSQRFCQQCSRFHVLAEFDQGKRSCRKRLADHNRRRRKSQDLTTATITATHANNSTTNTTSGVTNNSAANPGRILFNTSSSTINNKSISSNNNCSNHSATTAAMAFAACKPETESSVTHASPPKAPPSLPLPPPAALPRMALGLGCGSGGIMTVPAAATGLSASSSTGTSPPSVAFQLAHLGEFRGHENRFPSWDDSEDGSSIRGLYQSK</sequence>
<proteinExistence type="predicted"/>
<organism evidence="12 13">
    <name type="scientific">Phoenix dactylifera</name>
    <name type="common">Date palm</name>
    <dbReference type="NCBI Taxonomy" id="42345"/>
    <lineage>
        <taxon>Eukaryota</taxon>
        <taxon>Viridiplantae</taxon>
        <taxon>Streptophyta</taxon>
        <taxon>Embryophyta</taxon>
        <taxon>Tracheophyta</taxon>
        <taxon>Spermatophyta</taxon>
        <taxon>Magnoliopsida</taxon>
        <taxon>Liliopsida</taxon>
        <taxon>Arecaceae</taxon>
        <taxon>Coryphoideae</taxon>
        <taxon>Phoeniceae</taxon>
        <taxon>Phoenix</taxon>
    </lineage>
</organism>
<dbReference type="GO" id="GO:0008270">
    <property type="term" value="F:zinc ion binding"/>
    <property type="evidence" value="ECO:0007669"/>
    <property type="project" value="UniProtKB-KW"/>
</dbReference>
<evidence type="ECO:0000256" key="5">
    <source>
        <dbReference type="ARBA" id="ARBA00023015"/>
    </source>
</evidence>
<dbReference type="Gene3D" id="4.10.1100.10">
    <property type="entry name" value="Transcription factor, SBP-box domain"/>
    <property type="match status" value="1"/>
</dbReference>
<feature type="domain" description="SBP-type" evidence="11">
    <location>
        <begin position="116"/>
        <end position="193"/>
    </location>
</feature>
<reference evidence="12" key="1">
    <citation type="journal article" date="2019" name="Nat. Commun.">
        <title>Genome-wide association mapping of date palm fruit traits.</title>
        <authorList>
            <person name="Hazzouri K.M."/>
            <person name="Gros-Balthazard M."/>
            <person name="Flowers J.M."/>
            <person name="Copetti D."/>
            <person name="Lemansour A."/>
            <person name="Lebrun M."/>
            <person name="Masmoudi K."/>
            <person name="Ferrand S."/>
            <person name="Dhar M.I."/>
            <person name="Fresquez Z.A."/>
            <person name="Rosas U."/>
            <person name="Zhang J."/>
            <person name="Talag J."/>
            <person name="Lee S."/>
            <person name="Kudrna D."/>
            <person name="Powell R.F."/>
            <person name="Leitch I.J."/>
            <person name="Krueger R.R."/>
            <person name="Wing R.A."/>
            <person name="Amiri K.M.A."/>
            <person name="Purugganan M.D."/>
        </authorList>
    </citation>
    <scope>NUCLEOTIDE SEQUENCE [LARGE SCALE GENOMIC DNA]</scope>
    <source>
        <strain evidence="12">cv. Khalas</strain>
    </source>
</reference>
<evidence type="ECO:0000256" key="10">
    <source>
        <dbReference type="SAM" id="MobiDB-lite"/>
    </source>
</evidence>
<evidence type="ECO:0000256" key="8">
    <source>
        <dbReference type="ARBA" id="ARBA00023242"/>
    </source>
</evidence>
<keyword evidence="3 9" id="KW-0863">Zinc-finger</keyword>